<dbReference type="GO" id="GO:0009341">
    <property type="term" value="C:beta-galactosidase complex"/>
    <property type="evidence" value="ECO:0007669"/>
    <property type="project" value="InterPro"/>
</dbReference>
<feature type="active site" description="Proton donor" evidence="7">
    <location>
        <position position="158"/>
    </location>
</feature>
<dbReference type="InterPro" id="IPR013738">
    <property type="entry name" value="Beta_galactosidase_Trimer"/>
</dbReference>
<feature type="binding site" evidence="8">
    <location>
        <position position="324"/>
    </location>
    <ligand>
        <name>substrate</name>
    </ligand>
</feature>
<feature type="binding site" evidence="9">
    <location>
        <position position="123"/>
    </location>
    <ligand>
        <name>Zn(2+)</name>
        <dbReference type="ChEBI" id="CHEBI:29105"/>
    </ligand>
</feature>
<dbReference type="Proteomes" id="UP000199341">
    <property type="component" value="Unassembled WGS sequence"/>
</dbReference>
<dbReference type="Pfam" id="PF08532">
    <property type="entry name" value="Glyco_hydro_42M"/>
    <property type="match status" value="1"/>
</dbReference>
<dbReference type="InterPro" id="IPR003476">
    <property type="entry name" value="Glyco_hydro_42"/>
</dbReference>
<dbReference type="GO" id="GO:0006012">
    <property type="term" value="P:galactose metabolic process"/>
    <property type="evidence" value="ECO:0007669"/>
    <property type="project" value="InterPro"/>
</dbReference>
<organism evidence="13 14">
    <name type="scientific">Actinacidiphila guanduensis</name>
    <dbReference type="NCBI Taxonomy" id="310781"/>
    <lineage>
        <taxon>Bacteria</taxon>
        <taxon>Bacillati</taxon>
        <taxon>Actinomycetota</taxon>
        <taxon>Actinomycetes</taxon>
        <taxon>Kitasatosporales</taxon>
        <taxon>Streptomycetaceae</taxon>
        <taxon>Actinacidiphila</taxon>
    </lineage>
</organism>
<dbReference type="PANTHER" id="PTHR36447">
    <property type="entry name" value="BETA-GALACTOSIDASE GANA"/>
    <property type="match status" value="1"/>
</dbReference>
<evidence type="ECO:0000259" key="12">
    <source>
        <dbReference type="Pfam" id="PF08533"/>
    </source>
</evidence>
<feature type="domain" description="Beta-galactosidase C-terminal" evidence="12">
    <location>
        <begin position="622"/>
        <end position="677"/>
    </location>
</feature>
<evidence type="ECO:0000256" key="7">
    <source>
        <dbReference type="PIRSR" id="PIRSR001084-1"/>
    </source>
</evidence>
<dbReference type="Gene3D" id="2.60.40.1180">
    <property type="entry name" value="Golgi alpha-mannosidase II"/>
    <property type="match status" value="1"/>
</dbReference>
<reference evidence="13 14" key="1">
    <citation type="submission" date="2016-10" db="EMBL/GenBank/DDBJ databases">
        <authorList>
            <person name="de Groot N.N."/>
        </authorList>
    </citation>
    <scope>NUCLEOTIDE SEQUENCE [LARGE SCALE GENOMIC DNA]</scope>
    <source>
        <strain evidence="13 14">CGMCC 4.2022</strain>
    </source>
</reference>
<feature type="binding site" evidence="8">
    <location>
        <position position="119"/>
    </location>
    <ligand>
        <name>substrate</name>
    </ligand>
</feature>
<dbReference type="AlphaFoldDB" id="A0A1G9VLU2"/>
<evidence type="ECO:0000256" key="4">
    <source>
        <dbReference type="ARBA" id="ARBA00022801"/>
    </source>
</evidence>
<dbReference type="Gene3D" id="3.20.20.80">
    <property type="entry name" value="Glycosidases"/>
    <property type="match status" value="1"/>
</dbReference>
<dbReference type="Pfam" id="PF02449">
    <property type="entry name" value="Glyco_hydro_42"/>
    <property type="match status" value="1"/>
</dbReference>
<dbReference type="OrthoDB" id="9800974at2"/>
<evidence type="ECO:0000256" key="9">
    <source>
        <dbReference type="PIRSR" id="PIRSR001084-3"/>
    </source>
</evidence>
<dbReference type="GO" id="GO:0046872">
    <property type="term" value="F:metal ion binding"/>
    <property type="evidence" value="ECO:0007669"/>
    <property type="project" value="UniProtKB-KW"/>
</dbReference>
<feature type="active site" description="Nucleophile" evidence="7">
    <location>
        <position position="316"/>
    </location>
</feature>
<dbReference type="STRING" id="310781.SAMN05216259_101327"/>
<feature type="domain" description="Glycoside hydrolase family 42 N-terminal" evidence="10">
    <location>
        <begin position="22"/>
        <end position="393"/>
    </location>
</feature>
<dbReference type="PANTHER" id="PTHR36447:SF1">
    <property type="entry name" value="BETA-GALACTOSIDASE GANA"/>
    <property type="match status" value="1"/>
</dbReference>
<keyword evidence="9" id="KW-0479">Metal-binding</keyword>
<dbReference type="EMBL" id="FNIE01000001">
    <property type="protein sequence ID" value="SDM73228.1"/>
    <property type="molecule type" value="Genomic_DNA"/>
</dbReference>
<evidence type="ECO:0000256" key="8">
    <source>
        <dbReference type="PIRSR" id="PIRSR001084-2"/>
    </source>
</evidence>
<dbReference type="GO" id="GO:0004565">
    <property type="term" value="F:beta-galactosidase activity"/>
    <property type="evidence" value="ECO:0007669"/>
    <property type="project" value="UniProtKB-EC"/>
</dbReference>
<gene>
    <name evidence="13" type="ORF">SAMN05216259_101327</name>
</gene>
<dbReference type="InterPro" id="IPR013780">
    <property type="entry name" value="Glyco_hydro_b"/>
</dbReference>
<sequence length="678" mass="73327">MPHPDRPRPFWGRVPRPAYGADYNPEQWPPQVWREDVALMREAGVNLVSLGIFAWSWIEPEPGRLDFTGMDEVLGLLHEGGIAVDLATPTAAPPLWFSHAHPESLPVTADGVRLAPGSRQAFCPSSPAYRAHASRITTALAERYGDHPAVVMWHVNNEYGNTNALCYCDTSAAAFRDWLRRAHGDDLDALNSRWGTAFWGMRFSDWSQVTPPRTSTGSLPPGLLLDFRRFGDAEQLACFTAERDAIRPHSPGRPITTNLMTGTFGLADYWRWAREVDIVANDHYLTAEDPHRTAELAFAADLTRGLAGGKPWLLMEHSTSAVQWQPRNLAKAPGEMTRNSLTHLARGADGVLFFQWRQSAAGAEKWHSAMVPHGGTGTRIWREASALGAAVARLAETAGSRCEPAQAALVWDYDAWWALELPDRPSRDMVHREELRAWHRALWTAGLGCDLIPVPGGEHAAEPGPYRLLLVPSLYTAPPGAAEALAAFAEAGGHVVVGPFSGVADRDDRVPAGPYPALLGGLLGLHVDEFLPLAAGEEVALDDGSAGRVWAERVVPGPGTEVEARFTTGPAAGGPAVLRRRLGRGSVRYAATRFDGASLARLLPRWSAEAGCRPAPQGAGNGVEVTRRRSPEGSWLFAVNHTAAPAALAATGHDLLTDRPVRGTLLLPPGEVAVLREG</sequence>
<evidence type="ECO:0000256" key="2">
    <source>
        <dbReference type="ARBA" id="ARBA00005940"/>
    </source>
</evidence>
<comment type="similarity">
    <text evidence="2 6">Belongs to the glycosyl hydrolase 42 family.</text>
</comment>
<evidence type="ECO:0000259" key="11">
    <source>
        <dbReference type="Pfam" id="PF08532"/>
    </source>
</evidence>
<name>A0A1G9VLU2_9ACTN</name>
<keyword evidence="4 6" id="KW-0378">Hydrolase</keyword>
<dbReference type="Gene3D" id="3.40.50.880">
    <property type="match status" value="1"/>
</dbReference>
<dbReference type="InterPro" id="IPR017853">
    <property type="entry name" value="GH"/>
</dbReference>
<keyword evidence="5 6" id="KW-0326">Glycosidase</keyword>
<comment type="catalytic activity">
    <reaction evidence="1 6">
        <text>Hydrolysis of terminal non-reducing beta-D-galactose residues in beta-D-galactosides.</text>
        <dbReference type="EC" id="3.2.1.23"/>
    </reaction>
</comment>
<dbReference type="SUPFAM" id="SSF51445">
    <property type="entry name" value="(Trans)glycosidases"/>
    <property type="match status" value="1"/>
</dbReference>
<dbReference type="PIRSF" id="PIRSF001084">
    <property type="entry name" value="B-galactosidase"/>
    <property type="match status" value="1"/>
</dbReference>
<dbReference type="RefSeq" id="WP_093782395.1">
    <property type="nucleotide sequence ID" value="NZ_FNIE01000001.1"/>
</dbReference>
<dbReference type="InterPro" id="IPR013529">
    <property type="entry name" value="Glyco_hydro_42_N"/>
</dbReference>
<feature type="binding site" evidence="8">
    <location>
        <position position="157"/>
    </location>
    <ligand>
        <name>substrate</name>
    </ligand>
</feature>
<evidence type="ECO:0000256" key="5">
    <source>
        <dbReference type="ARBA" id="ARBA00023295"/>
    </source>
</evidence>
<dbReference type="InterPro" id="IPR013739">
    <property type="entry name" value="Beta_galactosidase_C"/>
</dbReference>
<dbReference type="CDD" id="cd03143">
    <property type="entry name" value="A4_beta-galactosidase_middle_domain"/>
    <property type="match status" value="1"/>
</dbReference>
<feature type="binding site" evidence="9">
    <location>
        <position position="166"/>
    </location>
    <ligand>
        <name>Zn(2+)</name>
        <dbReference type="ChEBI" id="CHEBI:29105"/>
    </ligand>
</feature>
<evidence type="ECO:0000313" key="14">
    <source>
        <dbReference type="Proteomes" id="UP000199341"/>
    </source>
</evidence>
<proteinExistence type="inferred from homology"/>
<protein>
    <recommendedName>
        <fullName evidence="3 6">Beta-galactosidase</fullName>
        <shortName evidence="6">Beta-gal</shortName>
        <ecNumber evidence="3 6">3.2.1.23</ecNumber>
    </recommendedName>
</protein>
<dbReference type="InterPro" id="IPR029062">
    <property type="entry name" value="Class_I_gatase-like"/>
</dbReference>
<dbReference type="SUPFAM" id="SSF52317">
    <property type="entry name" value="Class I glutamine amidotransferase-like"/>
    <property type="match status" value="1"/>
</dbReference>
<feature type="domain" description="Beta-galactosidase trimerisation" evidence="11">
    <location>
        <begin position="405"/>
        <end position="611"/>
    </location>
</feature>
<evidence type="ECO:0000313" key="13">
    <source>
        <dbReference type="EMBL" id="SDM73228.1"/>
    </source>
</evidence>
<keyword evidence="14" id="KW-1185">Reference proteome</keyword>
<dbReference type="EC" id="3.2.1.23" evidence="3 6"/>
<evidence type="ECO:0000256" key="6">
    <source>
        <dbReference type="PIRNR" id="PIRNR001084"/>
    </source>
</evidence>
<accession>A0A1G9VLU2</accession>
<evidence type="ECO:0000256" key="3">
    <source>
        <dbReference type="ARBA" id="ARBA00012756"/>
    </source>
</evidence>
<feature type="binding site" evidence="9">
    <location>
        <position position="168"/>
    </location>
    <ligand>
        <name>Zn(2+)</name>
        <dbReference type="ChEBI" id="CHEBI:29105"/>
    </ligand>
</feature>
<keyword evidence="9" id="KW-0862">Zinc</keyword>
<dbReference type="Pfam" id="PF08533">
    <property type="entry name" value="Glyco_hydro_42C"/>
    <property type="match status" value="1"/>
</dbReference>
<evidence type="ECO:0000259" key="10">
    <source>
        <dbReference type="Pfam" id="PF02449"/>
    </source>
</evidence>
<evidence type="ECO:0000256" key="1">
    <source>
        <dbReference type="ARBA" id="ARBA00001412"/>
    </source>
</evidence>